<name>A0AA87SWZ3_9LEPT</name>
<organism evidence="1 2">
    <name type="scientific">Leptospira mayottensis 200901122</name>
    <dbReference type="NCBI Taxonomy" id="1193010"/>
    <lineage>
        <taxon>Bacteria</taxon>
        <taxon>Pseudomonadati</taxon>
        <taxon>Spirochaetota</taxon>
        <taxon>Spirochaetia</taxon>
        <taxon>Leptospirales</taxon>
        <taxon>Leptospiraceae</taxon>
        <taxon>Leptospira</taxon>
    </lineage>
</organism>
<reference evidence="1 2" key="1">
    <citation type="journal article" date="2014" name="Int. J. Syst. Evol. Microbiol.">
        <title>Leptospira mayottensis sp. nov., a pathogenic species of the genus Leptospira isolated from humans.</title>
        <authorList>
            <person name="Bourhy P."/>
            <person name="Collet L."/>
            <person name="Brisse S."/>
            <person name="Picardeau M."/>
        </authorList>
    </citation>
    <scope>NUCLEOTIDE SEQUENCE [LARGE SCALE GENOMIC DNA]</scope>
    <source>
        <strain evidence="1 2">200901122</strain>
    </source>
</reference>
<dbReference type="Proteomes" id="UP000001343">
    <property type="component" value="Unassembled WGS sequence"/>
</dbReference>
<proteinExistence type="predicted"/>
<sequence>MRKFRNHENQNEIIQVRKVISLYHIYGSELGNFHTGL</sequence>
<protein>
    <submittedName>
        <fullName evidence="1">Uncharacterized protein</fullName>
    </submittedName>
</protein>
<evidence type="ECO:0000313" key="1">
    <source>
        <dbReference type="EMBL" id="EKS00634.1"/>
    </source>
</evidence>
<gene>
    <name evidence="1" type="ORF">LEP1GSC125_1368</name>
</gene>
<dbReference type="EMBL" id="AKWM02000030">
    <property type="protein sequence ID" value="EKS00634.1"/>
    <property type="molecule type" value="Genomic_DNA"/>
</dbReference>
<evidence type="ECO:0000313" key="2">
    <source>
        <dbReference type="Proteomes" id="UP000001343"/>
    </source>
</evidence>
<dbReference type="AlphaFoldDB" id="A0AA87SWZ3"/>
<comment type="caution">
    <text evidence="1">The sequence shown here is derived from an EMBL/GenBank/DDBJ whole genome shotgun (WGS) entry which is preliminary data.</text>
</comment>
<accession>A0AA87SWZ3</accession>